<feature type="compositionally biased region" description="Basic and acidic residues" evidence="18">
    <location>
        <begin position="138"/>
        <end position="167"/>
    </location>
</feature>
<keyword evidence="22" id="KW-1185">Reference proteome</keyword>
<dbReference type="PROSITE" id="PS50172">
    <property type="entry name" value="BRCT"/>
    <property type="match status" value="2"/>
</dbReference>
<feature type="region of interest" description="Disordered" evidence="18">
    <location>
        <begin position="636"/>
        <end position="663"/>
    </location>
</feature>
<feature type="compositionally biased region" description="Polar residues" evidence="18">
    <location>
        <begin position="904"/>
        <end position="913"/>
    </location>
</feature>
<feature type="region of interest" description="Disordered" evidence="18">
    <location>
        <begin position="1395"/>
        <end position="1498"/>
    </location>
</feature>
<feature type="region of interest" description="Disordered" evidence="18">
    <location>
        <begin position="1260"/>
        <end position="1310"/>
    </location>
</feature>
<dbReference type="Proteomes" id="UP000008237">
    <property type="component" value="Unassembled WGS sequence"/>
</dbReference>
<dbReference type="PANTHER" id="PTHR13763:SF0">
    <property type="entry name" value="BREAST CANCER TYPE 1 SUSCEPTIBILITY PROTEIN"/>
    <property type="match status" value="1"/>
</dbReference>
<dbReference type="PRINTS" id="PR00493">
    <property type="entry name" value="BRSTCANCERI"/>
</dbReference>
<dbReference type="GO" id="GO:0070531">
    <property type="term" value="C:BRCA1-A complex"/>
    <property type="evidence" value="ECO:0007669"/>
    <property type="project" value="TreeGrafter"/>
</dbReference>
<feature type="compositionally biased region" description="Polar residues" evidence="18">
    <location>
        <begin position="168"/>
        <end position="180"/>
    </location>
</feature>
<feature type="compositionally biased region" description="Polar residues" evidence="18">
    <location>
        <begin position="1296"/>
        <end position="1310"/>
    </location>
</feature>
<dbReference type="KEGG" id="hst:105181096"/>
<dbReference type="Pfam" id="PF13923">
    <property type="entry name" value="zf-C3HC4_2"/>
    <property type="match status" value="1"/>
</dbReference>
<dbReference type="InterPro" id="IPR001357">
    <property type="entry name" value="BRCT_dom"/>
</dbReference>
<feature type="compositionally biased region" description="Basic and acidic residues" evidence="18">
    <location>
        <begin position="1463"/>
        <end position="1475"/>
    </location>
</feature>
<feature type="compositionally biased region" description="Polar residues" evidence="18">
    <location>
        <begin position="1120"/>
        <end position="1130"/>
    </location>
</feature>
<dbReference type="InterPro" id="IPR017907">
    <property type="entry name" value="Znf_RING_CS"/>
</dbReference>
<evidence type="ECO:0000256" key="18">
    <source>
        <dbReference type="SAM" id="MobiDB-lite"/>
    </source>
</evidence>
<feature type="compositionally biased region" description="Basic and acidic residues" evidence="18">
    <location>
        <begin position="103"/>
        <end position="114"/>
    </location>
</feature>
<feature type="compositionally biased region" description="Basic and acidic residues" evidence="18">
    <location>
        <begin position="1532"/>
        <end position="1550"/>
    </location>
</feature>
<dbReference type="GO" id="GO:0003677">
    <property type="term" value="F:DNA binding"/>
    <property type="evidence" value="ECO:0007669"/>
    <property type="project" value="InterPro"/>
</dbReference>
<evidence type="ECO:0000256" key="10">
    <source>
        <dbReference type="ARBA" id="ARBA00022990"/>
    </source>
</evidence>
<evidence type="ECO:0000256" key="4">
    <source>
        <dbReference type="ARBA" id="ARBA00022723"/>
    </source>
</evidence>
<dbReference type="PROSITE" id="PS50089">
    <property type="entry name" value="ZF_RING_2"/>
    <property type="match status" value="1"/>
</dbReference>
<keyword evidence="12" id="KW-0010">Activator</keyword>
<feature type="compositionally biased region" description="Low complexity" evidence="18">
    <location>
        <begin position="812"/>
        <end position="823"/>
    </location>
</feature>
<comment type="subcellular location">
    <subcellularLocation>
        <location evidence="1">Nucleus</location>
    </subcellularLocation>
</comment>
<dbReference type="GO" id="GO:0006633">
    <property type="term" value="P:fatty acid biosynthetic process"/>
    <property type="evidence" value="ECO:0007669"/>
    <property type="project" value="UniProtKB-KW"/>
</dbReference>
<evidence type="ECO:0000256" key="12">
    <source>
        <dbReference type="ARBA" id="ARBA00023159"/>
    </source>
</evidence>
<dbReference type="GO" id="GO:0004842">
    <property type="term" value="F:ubiquitin-protein transferase activity"/>
    <property type="evidence" value="ECO:0007669"/>
    <property type="project" value="InterPro"/>
</dbReference>
<dbReference type="PhylomeDB" id="E2BBW4"/>
<feature type="compositionally biased region" description="Low complexity" evidence="18">
    <location>
        <begin position="593"/>
        <end position="610"/>
    </location>
</feature>
<feature type="region of interest" description="Disordered" evidence="18">
    <location>
        <begin position="931"/>
        <end position="1026"/>
    </location>
</feature>
<evidence type="ECO:0000256" key="9">
    <source>
        <dbReference type="ARBA" id="ARBA00022833"/>
    </source>
</evidence>
<evidence type="ECO:0000256" key="15">
    <source>
        <dbReference type="ARBA" id="ARBA00023204"/>
    </source>
</evidence>
<feature type="compositionally biased region" description="Basic residues" evidence="18">
    <location>
        <begin position="126"/>
        <end position="137"/>
    </location>
</feature>
<feature type="region of interest" description="Disordered" evidence="18">
    <location>
        <begin position="446"/>
        <end position="469"/>
    </location>
</feature>
<feature type="region of interest" description="Disordered" evidence="18">
    <location>
        <begin position="1152"/>
        <end position="1215"/>
    </location>
</feature>
<feature type="compositionally biased region" description="Polar residues" evidence="18">
    <location>
        <begin position="931"/>
        <end position="945"/>
    </location>
</feature>
<feature type="compositionally biased region" description="Basic and acidic residues" evidence="18">
    <location>
        <begin position="529"/>
        <end position="538"/>
    </location>
</feature>
<dbReference type="Pfam" id="PF00533">
    <property type="entry name" value="BRCT"/>
    <property type="match status" value="1"/>
</dbReference>
<dbReference type="Gene3D" id="3.40.50.10190">
    <property type="entry name" value="BRCT domain"/>
    <property type="match status" value="2"/>
</dbReference>
<evidence type="ECO:0000313" key="21">
    <source>
        <dbReference type="EMBL" id="EFN86788.1"/>
    </source>
</evidence>
<feature type="compositionally biased region" description="Basic and acidic residues" evidence="18">
    <location>
        <begin position="1003"/>
        <end position="1016"/>
    </location>
</feature>
<dbReference type="InterPro" id="IPR013083">
    <property type="entry name" value="Znf_RING/FYVE/PHD"/>
</dbReference>
<dbReference type="SUPFAM" id="SSF52113">
    <property type="entry name" value="BRCT domain"/>
    <property type="match status" value="2"/>
</dbReference>
<keyword evidence="15" id="KW-0234">DNA repair</keyword>
<feature type="region of interest" description="Disordered" evidence="18">
    <location>
        <begin position="593"/>
        <end position="617"/>
    </location>
</feature>
<feature type="compositionally biased region" description="Basic and acidic residues" evidence="18">
    <location>
        <begin position="340"/>
        <end position="371"/>
    </location>
</feature>
<feature type="compositionally biased region" description="Polar residues" evidence="18">
    <location>
        <begin position="1204"/>
        <end position="1215"/>
    </location>
</feature>
<dbReference type="OrthoDB" id="6105938at2759"/>
<dbReference type="PANTHER" id="PTHR13763">
    <property type="entry name" value="BREAST CANCER TYPE 1 SUSCEPTIBILITY PROTEIN BRCA1"/>
    <property type="match status" value="1"/>
</dbReference>
<feature type="region of interest" description="Disordered" evidence="18">
    <location>
        <begin position="1109"/>
        <end position="1139"/>
    </location>
</feature>
<feature type="region of interest" description="Disordered" evidence="18">
    <location>
        <begin position="213"/>
        <end position="308"/>
    </location>
</feature>
<proteinExistence type="predicted"/>
<feature type="domain" description="BRCT" evidence="20">
    <location>
        <begin position="1830"/>
        <end position="1928"/>
    </location>
</feature>
<keyword evidence="2" id="KW-1017">Isopeptide bond</keyword>
<feature type="compositionally biased region" description="Low complexity" evidence="18">
    <location>
        <begin position="292"/>
        <end position="303"/>
    </location>
</feature>
<feature type="compositionally biased region" description="Polar residues" evidence="18">
    <location>
        <begin position="1667"/>
        <end position="1709"/>
    </location>
</feature>
<dbReference type="InParanoid" id="E2BBW4"/>
<feature type="compositionally biased region" description="Low complexity" evidence="18">
    <location>
        <begin position="647"/>
        <end position="661"/>
    </location>
</feature>
<feature type="region of interest" description="Disordered" evidence="18">
    <location>
        <begin position="853"/>
        <end position="915"/>
    </location>
</feature>
<evidence type="ECO:0000256" key="17">
    <source>
        <dbReference type="PROSITE-ProRule" id="PRU00175"/>
    </source>
</evidence>
<keyword evidence="9" id="KW-0862">Zinc</keyword>
<feature type="compositionally biased region" description="Acidic residues" evidence="18">
    <location>
        <begin position="1285"/>
        <end position="1295"/>
    </location>
</feature>
<keyword evidence="8" id="KW-0276">Fatty acid metabolism</keyword>
<evidence type="ECO:0000256" key="5">
    <source>
        <dbReference type="ARBA" id="ARBA00022737"/>
    </source>
</evidence>
<feature type="compositionally biased region" description="Polar residues" evidence="18">
    <location>
        <begin position="242"/>
        <end position="256"/>
    </location>
</feature>
<feature type="region of interest" description="Disordered" evidence="18">
    <location>
        <begin position="1524"/>
        <end position="1626"/>
    </location>
</feature>
<evidence type="ECO:0000256" key="13">
    <source>
        <dbReference type="ARBA" id="ARBA00023160"/>
    </source>
</evidence>
<dbReference type="OMA" id="LYQSTPK"/>
<evidence type="ECO:0000256" key="16">
    <source>
        <dbReference type="ARBA" id="ARBA00023242"/>
    </source>
</evidence>
<keyword evidence="4" id="KW-0479">Metal-binding</keyword>
<keyword evidence="11" id="KW-0443">Lipid metabolism</keyword>
<keyword evidence="10" id="KW-0007">Acetylation</keyword>
<feature type="compositionally biased region" description="Basic and acidic residues" evidence="18">
    <location>
        <begin position="219"/>
        <end position="228"/>
    </location>
</feature>
<dbReference type="STRING" id="610380.E2BBW4"/>
<gene>
    <name evidence="21" type="ORF">EAI_01151</name>
</gene>
<dbReference type="InterPro" id="IPR011364">
    <property type="entry name" value="BRCA1"/>
</dbReference>
<keyword evidence="14" id="KW-0233">DNA recombination</keyword>
<dbReference type="GO" id="GO:0008270">
    <property type="term" value="F:zinc ion binding"/>
    <property type="evidence" value="ECO:0007669"/>
    <property type="project" value="UniProtKB-KW"/>
</dbReference>
<keyword evidence="7 17" id="KW-0863">Zinc-finger</keyword>
<reference evidence="21 22" key="1">
    <citation type="journal article" date="2010" name="Science">
        <title>Genomic comparison of the ants Camponotus floridanus and Harpegnathos saltator.</title>
        <authorList>
            <person name="Bonasio R."/>
            <person name="Zhang G."/>
            <person name="Ye C."/>
            <person name="Mutti N.S."/>
            <person name="Fang X."/>
            <person name="Qin N."/>
            <person name="Donahue G."/>
            <person name="Yang P."/>
            <person name="Li Q."/>
            <person name="Li C."/>
            <person name="Zhang P."/>
            <person name="Huang Z."/>
            <person name="Berger S.L."/>
            <person name="Reinberg D."/>
            <person name="Wang J."/>
            <person name="Liebig J."/>
        </authorList>
    </citation>
    <scope>NUCLEOTIDE SEQUENCE [LARGE SCALE GENOMIC DNA]</scope>
    <source>
        <strain evidence="21 22">R22 G/1</strain>
    </source>
</reference>
<feature type="compositionally biased region" description="Basic and acidic residues" evidence="18">
    <location>
        <begin position="279"/>
        <end position="291"/>
    </location>
</feature>
<feature type="compositionally biased region" description="Polar residues" evidence="18">
    <location>
        <begin position="636"/>
        <end position="646"/>
    </location>
</feature>
<feature type="region of interest" description="Disordered" evidence="18">
    <location>
        <begin position="103"/>
        <end position="186"/>
    </location>
</feature>
<evidence type="ECO:0000256" key="2">
    <source>
        <dbReference type="ARBA" id="ARBA00022499"/>
    </source>
</evidence>
<keyword evidence="6" id="KW-0227">DNA damage</keyword>
<feature type="region of interest" description="Disordered" evidence="18">
    <location>
        <begin position="798"/>
        <end position="825"/>
    </location>
</feature>
<feature type="domain" description="RING-type" evidence="19">
    <location>
        <begin position="28"/>
        <end position="66"/>
    </location>
</feature>
<dbReference type="InterPro" id="IPR031099">
    <property type="entry name" value="BRCA1-associated"/>
</dbReference>
<dbReference type="FunFam" id="3.40.50.10190:FF:000006">
    <property type="entry name" value="Breast cancer type 1 susceptibility protein homolog"/>
    <property type="match status" value="1"/>
</dbReference>
<evidence type="ECO:0000256" key="8">
    <source>
        <dbReference type="ARBA" id="ARBA00022832"/>
    </source>
</evidence>
<dbReference type="Gene3D" id="3.30.40.10">
    <property type="entry name" value="Zinc/RING finger domain, C3HC4 (zinc finger)"/>
    <property type="match status" value="1"/>
</dbReference>
<feature type="compositionally biased region" description="Low complexity" evidence="18">
    <location>
        <begin position="115"/>
        <end position="125"/>
    </location>
</feature>
<feature type="compositionally biased region" description="Polar residues" evidence="18">
    <location>
        <begin position="1186"/>
        <end position="1196"/>
    </location>
</feature>
<name>E2BBW4_HARSA</name>
<feature type="compositionally biased region" description="Polar residues" evidence="18">
    <location>
        <begin position="985"/>
        <end position="996"/>
    </location>
</feature>
<protein>
    <submittedName>
        <fullName evidence="21">Breast cancer type 1 susceptibility protein-like protein</fullName>
    </submittedName>
</protein>
<dbReference type="SUPFAM" id="SSF57850">
    <property type="entry name" value="RING/U-box"/>
    <property type="match status" value="1"/>
</dbReference>
<feature type="region of interest" description="Disordered" evidence="18">
    <location>
        <begin position="1654"/>
        <end position="1717"/>
    </location>
</feature>
<dbReference type="GO" id="GO:0031436">
    <property type="term" value="C:BRCA1-BARD1 complex"/>
    <property type="evidence" value="ECO:0007669"/>
    <property type="project" value="TreeGrafter"/>
</dbReference>
<evidence type="ECO:0000259" key="20">
    <source>
        <dbReference type="PROSITE" id="PS50172"/>
    </source>
</evidence>
<evidence type="ECO:0000259" key="19">
    <source>
        <dbReference type="PROSITE" id="PS50089"/>
    </source>
</evidence>
<evidence type="ECO:0000256" key="14">
    <source>
        <dbReference type="ARBA" id="ARBA00023172"/>
    </source>
</evidence>
<dbReference type="GO" id="GO:0045944">
    <property type="term" value="P:positive regulation of transcription by RNA polymerase II"/>
    <property type="evidence" value="ECO:0007669"/>
    <property type="project" value="TreeGrafter"/>
</dbReference>
<feature type="region of interest" description="Disordered" evidence="18">
    <location>
        <begin position="1044"/>
        <end position="1081"/>
    </location>
</feature>
<dbReference type="InterPro" id="IPR036420">
    <property type="entry name" value="BRCT_dom_sf"/>
</dbReference>
<evidence type="ECO:0000256" key="3">
    <source>
        <dbReference type="ARBA" id="ARBA00022516"/>
    </source>
</evidence>
<evidence type="ECO:0000313" key="22">
    <source>
        <dbReference type="Proteomes" id="UP000008237"/>
    </source>
</evidence>
<evidence type="ECO:0000256" key="11">
    <source>
        <dbReference type="ARBA" id="ARBA00023098"/>
    </source>
</evidence>
<feature type="region of interest" description="Disordered" evidence="18">
    <location>
        <begin position="322"/>
        <end position="371"/>
    </location>
</feature>
<feature type="region of interest" description="Disordered" evidence="18">
    <location>
        <begin position="512"/>
        <end position="538"/>
    </location>
</feature>
<evidence type="ECO:0000256" key="6">
    <source>
        <dbReference type="ARBA" id="ARBA00022763"/>
    </source>
</evidence>
<keyword evidence="16" id="KW-0539">Nucleus</keyword>
<dbReference type="SMART" id="SM00292">
    <property type="entry name" value="BRCT"/>
    <property type="match status" value="2"/>
</dbReference>
<dbReference type="EMBL" id="GL447175">
    <property type="protein sequence ID" value="EFN86788.1"/>
    <property type="molecule type" value="Genomic_DNA"/>
</dbReference>
<feature type="compositionally biased region" description="Basic and acidic residues" evidence="18">
    <location>
        <begin position="889"/>
        <end position="903"/>
    </location>
</feature>
<feature type="compositionally biased region" description="Basic and acidic residues" evidence="18">
    <location>
        <begin position="1045"/>
        <end position="1054"/>
    </location>
</feature>
<keyword evidence="5" id="KW-0677">Repeat</keyword>
<feature type="compositionally biased region" description="Basic residues" evidence="18">
    <location>
        <begin position="262"/>
        <end position="272"/>
    </location>
</feature>
<keyword evidence="3" id="KW-0444">Lipid biosynthesis</keyword>
<feature type="compositionally biased region" description="Low complexity" evidence="18">
    <location>
        <begin position="1601"/>
        <end position="1618"/>
    </location>
</feature>
<evidence type="ECO:0000256" key="1">
    <source>
        <dbReference type="ARBA" id="ARBA00004123"/>
    </source>
</evidence>
<feature type="domain" description="BRCT" evidence="20">
    <location>
        <begin position="1716"/>
        <end position="1804"/>
    </location>
</feature>
<feature type="compositionally biased region" description="Basic and acidic residues" evidence="18">
    <location>
        <begin position="452"/>
        <end position="462"/>
    </location>
</feature>
<evidence type="ECO:0000256" key="7">
    <source>
        <dbReference type="ARBA" id="ARBA00022771"/>
    </source>
</evidence>
<dbReference type="SMART" id="SM00184">
    <property type="entry name" value="RING"/>
    <property type="match status" value="1"/>
</dbReference>
<accession>E2BBW4</accession>
<feature type="compositionally biased region" description="Low complexity" evidence="18">
    <location>
        <begin position="1580"/>
        <end position="1594"/>
    </location>
</feature>
<dbReference type="GO" id="GO:0000724">
    <property type="term" value="P:double-strand break repair via homologous recombination"/>
    <property type="evidence" value="ECO:0007669"/>
    <property type="project" value="TreeGrafter"/>
</dbReference>
<keyword evidence="13" id="KW-0275">Fatty acid biosynthesis</keyword>
<sequence>MTTLQRSWMSDIDRLSEAVNSIQKCLECAICLQLMTAPVRTRCDHSFCQKCIGRVLRKNAPCPLCKEVLNRRSIFKDDHLESCIHKFQKLVDAIQTDSHIDIQSHLKQPRDTRESCSNSGSSQSKVSRKRKTTRRQSIRSDHSASKTDRPSSSRRTDCDNSRYDTDSLIRQSDSTSSTPTVLPIDEDDVRYDTSEAKVRTWIHSFIEESDINIEGNAEDETRPNKENMSRANKGAKKRRQSGNDVKNNDPNASNLKYNAIHAKTRSKDRKRSASAGKSNVEDRVDIHREDSSSSALATASAPAIVDRPPSVDTWTRVMEVGKEMRGKKKKMKKLSVSTEKSIEKSSEKSIDKDSEKSVDKDSEKSVDKSMESIEKRLKRNKKIPRIIEDVMLSPSSKYESLNKSATYDDTINNEMNVSNQQRESTGWQQDVTDNKPDLSVVKITQRASVSERPARNREKSFANDKTNSSMLETSYHSETSFITLAEGEQTRIKNLNNRQMNEIIGFEADSDGLTGNDANVSKRKHQLKQKKDEEQEEDTRIMMEPYVDSPSSHQQRLIILTPEKLNESVLKNRVSDSRTSVSKLMSPTCLPTTERTTAATTPRETEVAVTSQSRSWTPNKLSRLSLKRYSKNIESPLSSNIPLSVNDSSSKAPKSVDSSMSKNSQTFERLEIVKRDLSSQIDKDFPQTGQAIEDVPVTAGTSSKNTIVIKKDNNGHVGGTVHQGESRLTLDSTRSRKSRDINRTRKNQEYGFPIKFTQLGTLVRRRDIKYYYRGVLKHEQRLPGKIRVSTAYNMQQSISKSEMTKPPHNFTSSPASSNDSQNSTGGVMLEDVRYMDKSVSNTNTVLEVTRLSRGVSASSTPKRHASCTVDRTVDQGNSPSASKPPVAEEAVRSPRTPRADRSATKNVTSNSIKLLSPDKDSQLKFLTIDSPMSQHGQSELATSTRVLPPVESEFEKKKGPATIKNSKNLAETKDSQWLTDEFGPSSGSSEFQPTANTKKRSRRISEDEKLEGKSDVDDVEDDSSDSVASINSLCTVKLSNKKTCKSQEKTSSIDKRRRLSSSRNRVDDMVLEPDNPTRQAHERKFRRIVSISDSDSELESWTCVATKSHRNTSGDRYDQRNASIVSTPTRRSAREASDEDLRIRSIVDKWNSEHSAGQKRPAEGTRVAQGTSKRTRLTSEETTTSHCRSLSTNSSEGQRRAKSSKSTVTSESDPFFESNSVFNSQGLHQLACHMNDKSSKSRKSQSSMDPFNDDIINRVLEIDRSPKSNHGARRSTGVASRNNNDDDDGDDDDEGASSQRGKNEPGSNLLQDNFDEIIANVELPQSEDMIACSELPARRNSDRNLNRMLTEQNMSSCPAMTNESRDAVARHGQMIAASSTADIFECSGYTAGKNVKRTHSSKTSANSDKENTHCQRKHADHAAEEERKDKKNVSAKSPDAVDNKTALKKSASQEKCSFFERAAVTERTPRKEREINVPAAPASRHRASDSEMSAKDLSSSEYDTLMNITLQQARLRMIEEDLFGGAPGRVGTKTERTSARNDPLREEQRTPKKRKRNATSGEHSADEDDIVENTPETKMRNSGKTSGGSSTRRNLTALYLSPIPSSTTSPRQRPTSRSEQANTPHCQTHLMYPLYQSTPKVTSSSITVPAVTTTTTTTTDSCRKAGASTTAGKGRQLNKQQRATTSGAASSLTKRTADGNTTKVDNTTARPGKNAHRRSDLGRLRFVCSGLTTTQIASVQKFARLHDADYARQFDPDVTHVIVNTSGAENMAKSTLKYLQGIAHRKWVVSYKWIEDCATAGRKLLPEAPYEATTQSADVNGPGPRNSRLSDKGLFQDFTFLCVGPYDNVSLSQYQDLLRATGATVVDSMETLAVQKKGLRGVVIQGDTQDDNTIEYWYENARAAPILIDWVVECIGHYKLFPLIPYIQTLSPQHYCAIGYPREIVGDDEYSDMSG</sequence>
<feature type="compositionally biased region" description="Basic and acidic residues" evidence="18">
    <location>
        <begin position="1420"/>
        <end position="1432"/>
    </location>
</feature>
<dbReference type="PROSITE" id="PS00518">
    <property type="entry name" value="ZF_RING_1"/>
    <property type="match status" value="1"/>
</dbReference>
<dbReference type="InterPro" id="IPR001841">
    <property type="entry name" value="Znf_RING"/>
</dbReference>
<organism evidence="22">
    <name type="scientific">Harpegnathos saltator</name>
    <name type="common">Jerdon's jumping ant</name>
    <dbReference type="NCBI Taxonomy" id="610380"/>
    <lineage>
        <taxon>Eukaryota</taxon>
        <taxon>Metazoa</taxon>
        <taxon>Ecdysozoa</taxon>
        <taxon>Arthropoda</taxon>
        <taxon>Hexapoda</taxon>
        <taxon>Insecta</taxon>
        <taxon>Pterygota</taxon>
        <taxon>Neoptera</taxon>
        <taxon>Endopterygota</taxon>
        <taxon>Hymenoptera</taxon>
        <taxon>Apocrita</taxon>
        <taxon>Aculeata</taxon>
        <taxon>Formicoidea</taxon>
        <taxon>Formicidae</taxon>
        <taxon>Ponerinae</taxon>
        <taxon>Ponerini</taxon>
        <taxon>Harpegnathos</taxon>
    </lineage>
</organism>